<dbReference type="EMBL" id="WHWC01000013">
    <property type="protein sequence ID" value="KAG8370780.1"/>
    <property type="molecule type" value="Genomic_DNA"/>
</dbReference>
<keyword evidence="1" id="KW-0646">Protease inhibitor</keyword>
<dbReference type="CDD" id="cd00042">
    <property type="entry name" value="CY"/>
    <property type="match status" value="1"/>
</dbReference>
<dbReference type="PANTHER" id="PTHR47364">
    <property type="entry name" value="CYSTEINE PROTEINASE INHIBITOR 5"/>
    <property type="match status" value="1"/>
</dbReference>
<dbReference type="GO" id="GO:0004869">
    <property type="term" value="F:cysteine-type endopeptidase inhibitor activity"/>
    <property type="evidence" value="ECO:0007669"/>
    <property type="project" value="UniProtKB-KW"/>
</dbReference>
<evidence type="ECO:0000256" key="3">
    <source>
        <dbReference type="SAM" id="SignalP"/>
    </source>
</evidence>
<dbReference type="Pfam" id="PF16845">
    <property type="entry name" value="SQAPI"/>
    <property type="match status" value="1"/>
</dbReference>
<accession>A0AAV6WUU3</accession>
<dbReference type="PANTHER" id="PTHR47364:SF2">
    <property type="entry name" value="CYSTEINE PROTEINASE INHIBITOR 5"/>
    <property type="match status" value="1"/>
</dbReference>
<dbReference type="Gene3D" id="3.10.450.10">
    <property type="match status" value="1"/>
</dbReference>
<evidence type="ECO:0000313" key="6">
    <source>
        <dbReference type="Proteomes" id="UP000826271"/>
    </source>
</evidence>
<dbReference type="SUPFAM" id="SSF54403">
    <property type="entry name" value="Cystatin/monellin"/>
    <property type="match status" value="1"/>
</dbReference>
<proteinExistence type="predicted"/>
<name>A0AAV6WUU3_9LAMI</name>
<feature type="domain" description="Cystatin" evidence="4">
    <location>
        <begin position="25"/>
        <end position="115"/>
    </location>
</feature>
<evidence type="ECO:0000256" key="1">
    <source>
        <dbReference type="ARBA" id="ARBA00022690"/>
    </source>
</evidence>
<feature type="chain" id="PRO_5043596830" description="Cystatin domain-containing protein" evidence="3">
    <location>
        <begin position="23"/>
        <end position="115"/>
    </location>
</feature>
<comment type="caution">
    <text evidence="5">The sequence shown here is derived from an EMBL/GenBank/DDBJ whole genome shotgun (WGS) entry which is preliminary data.</text>
</comment>
<evidence type="ECO:0000313" key="5">
    <source>
        <dbReference type="EMBL" id="KAG8370780.1"/>
    </source>
</evidence>
<keyword evidence="6" id="KW-1185">Reference proteome</keyword>
<sequence>MAFKSLPLLFVLISIFVASISYEVIATGEYQPIPNLNDPLVVASATFAVNEYNKQVKTKLEFVSISQGEYQVVNGINYKLDIVARNGINLEKYEAIVNVKPRSTKPSQLLSFKKV</sequence>
<keyword evidence="3" id="KW-0732">Signal</keyword>
<dbReference type="Proteomes" id="UP000826271">
    <property type="component" value="Unassembled WGS sequence"/>
</dbReference>
<dbReference type="InterPro" id="IPR046350">
    <property type="entry name" value="Cystatin_sf"/>
</dbReference>
<gene>
    <name evidence="5" type="ORF">BUALT_Bualt13G0019100</name>
</gene>
<feature type="signal peptide" evidence="3">
    <location>
        <begin position="1"/>
        <end position="22"/>
    </location>
</feature>
<keyword evidence="2" id="KW-0789">Thiol protease inhibitor</keyword>
<dbReference type="AlphaFoldDB" id="A0AAV6WUU3"/>
<evidence type="ECO:0000259" key="4">
    <source>
        <dbReference type="SMART" id="SM00043"/>
    </source>
</evidence>
<evidence type="ECO:0000256" key="2">
    <source>
        <dbReference type="ARBA" id="ARBA00022704"/>
    </source>
</evidence>
<dbReference type="SMART" id="SM00043">
    <property type="entry name" value="CY"/>
    <property type="match status" value="1"/>
</dbReference>
<dbReference type="InterPro" id="IPR000010">
    <property type="entry name" value="Cystatin_dom"/>
</dbReference>
<reference evidence="5" key="1">
    <citation type="submission" date="2019-10" db="EMBL/GenBank/DDBJ databases">
        <authorList>
            <person name="Zhang R."/>
            <person name="Pan Y."/>
            <person name="Wang J."/>
            <person name="Ma R."/>
            <person name="Yu S."/>
        </authorList>
    </citation>
    <scope>NUCLEOTIDE SEQUENCE</scope>
    <source>
        <strain evidence="5">LA-IB0</strain>
        <tissue evidence="5">Leaf</tissue>
    </source>
</reference>
<organism evidence="5 6">
    <name type="scientific">Buddleja alternifolia</name>
    <dbReference type="NCBI Taxonomy" id="168488"/>
    <lineage>
        <taxon>Eukaryota</taxon>
        <taxon>Viridiplantae</taxon>
        <taxon>Streptophyta</taxon>
        <taxon>Embryophyta</taxon>
        <taxon>Tracheophyta</taxon>
        <taxon>Spermatophyta</taxon>
        <taxon>Magnoliopsida</taxon>
        <taxon>eudicotyledons</taxon>
        <taxon>Gunneridae</taxon>
        <taxon>Pentapetalae</taxon>
        <taxon>asterids</taxon>
        <taxon>lamiids</taxon>
        <taxon>Lamiales</taxon>
        <taxon>Scrophulariaceae</taxon>
        <taxon>Buddlejeae</taxon>
        <taxon>Buddleja</taxon>
    </lineage>
</organism>
<protein>
    <recommendedName>
        <fullName evidence="4">Cystatin domain-containing protein</fullName>
    </recommendedName>
</protein>